<dbReference type="EMBL" id="HACM01002648">
    <property type="protein sequence ID" value="CRZ03090.1"/>
    <property type="molecule type" value="Transcribed_RNA"/>
</dbReference>
<dbReference type="PANTHER" id="PTHR34699">
    <property type="match status" value="1"/>
</dbReference>
<dbReference type="SUPFAM" id="SSF52972">
    <property type="entry name" value="ITPase-like"/>
    <property type="match status" value="1"/>
</dbReference>
<dbReference type="InterPro" id="IPR029001">
    <property type="entry name" value="ITPase-like_fam"/>
</dbReference>
<dbReference type="Pfam" id="PF01931">
    <property type="entry name" value="NTPase_I-T"/>
    <property type="match status" value="1"/>
</dbReference>
<evidence type="ECO:0000313" key="13">
    <source>
        <dbReference type="EMBL" id="CRZ03091.1"/>
    </source>
</evidence>
<evidence type="ECO:0000256" key="7">
    <source>
        <dbReference type="ARBA" id="ARBA00023080"/>
    </source>
</evidence>
<dbReference type="EC" id="3.6.1.73" evidence="9"/>
<comment type="cofactor">
    <cofactor evidence="2">
        <name>Mg(2+)</name>
        <dbReference type="ChEBI" id="CHEBI:18420"/>
    </cofactor>
</comment>
<sequence length="129" mass="13566">MCRLIRVGIGSTNAAKIAAVGLALEQIWPGVDLQLIEADVESGVSSQPMSMIESQLGSKNRAAAVLALLADQIDFAVGIEGGVETGADGETWYQCDWCTVMDRSGNIGLASTARSPVSRSGILSEFYDD</sequence>
<reference evidence="13" key="1">
    <citation type="submission" date="2015-04" db="EMBL/GenBank/DDBJ databases">
        <title>The genome sequence of the plant pathogenic Rhizarian Plasmodiophora brassicae reveals insights in its biotrophic life cycle and the origin of chitin synthesis.</title>
        <authorList>
            <person name="Schwelm A."/>
            <person name="Fogelqvist J."/>
            <person name="Knaust A."/>
            <person name="Julke S."/>
            <person name="Lilja T."/>
            <person name="Dhandapani V."/>
            <person name="Bonilla-Rosso G."/>
            <person name="Karlsson M."/>
            <person name="Shevchenko A."/>
            <person name="Choi S.R."/>
            <person name="Kim H.G."/>
            <person name="Park J.Y."/>
            <person name="Lim Y.P."/>
            <person name="Ludwig-Muller J."/>
            <person name="Dixelius C."/>
        </authorList>
    </citation>
    <scope>NUCLEOTIDE SEQUENCE</scope>
    <source>
        <tissue evidence="13">Potato root galls</tissue>
    </source>
</reference>
<evidence type="ECO:0000256" key="5">
    <source>
        <dbReference type="ARBA" id="ARBA00022801"/>
    </source>
</evidence>
<dbReference type="GO" id="GO:0103023">
    <property type="term" value="F:ITPase activity"/>
    <property type="evidence" value="ECO:0007669"/>
    <property type="project" value="UniProtKB-EC"/>
</dbReference>
<dbReference type="Gene3D" id="3.90.950.10">
    <property type="match status" value="1"/>
</dbReference>
<name>A0A0H5QNX1_9EUKA</name>
<dbReference type="GO" id="GO:0009117">
    <property type="term" value="P:nucleotide metabolic process"/>
    <property type="evidence" value="ECO:0007669"/>
    <property type="project" value="UniProtKB-KW"/>
</dbReference>
<evidence type="ECO:0000256" key="2">
    <source>
        <dbReference type="ARBA" id="ARBA00001946"/>
    </source>
</evidence>
<dbReference type="GO" id="GO:0000166">
    <property type="term" value="F:nucleotide binding"/>
    <property type="evidence" value="ECO:0007669"/>
    <property type="project" value="UniProtKB-KW"/>
</dbReference>
<dbReference type="AlphaFoldDB" id="A0A0H5QNX1"/>
<dbReference type="PANTHER" id="PTHR34699:SF2">
    <property type="entry name" value="NON-CANONICAL PURINE NTP PHOSPHATASE_PRRC1 DOMAIN-CONTAINING PROTEIN"/>
    <property type="match status" value="1"/>
</dbReference>
<evidence type="ECO:0000259" key="12">
    <source>
        <dbReference type="Pfam" id="PF01931"/>
    </source>
</evidence>
<dbReference type="EMBL" id="HACM01002649">
    <property type="protein sequence ID" value="CRZ03091.1"/>
    <property type="molecule type" value="Transcribed_RNA"/>
</dbReference>
<accession>A0A0H5QNX1</accession>
<evidence type="ECO:0000256" key="4">
    <source>
        <dbReference type="ARBA" id="ARBA00022741"/>
    </source>
</evidence>
<evidence type="ECO:0000256" key="1">
    <source>
        <dbReference type="ARBA" id="ARBA00001936"/>
    </source>
</evidence>
<keyword evidence="5" id="KW-0378">Hydrolase</keyword>
<feature type="domain" description="Non-canonical purine NTP phosphatase/PRRC1" evidence="12">
    <location>
        <begin position="10"/>
        <end position="119"/>
    </location>
</feature>
<keyword evidence="8" id="KW-0464">Manganese</keyword>
<keyword evidence="4" id="KW-0547">Nucleotide-binding</keyword>
<dbReference type="InterPro" id="IPR050299">
    <property type="entry name" value="YjjX_NTPase"/>
</dbReference>
<keyword evidence="3" id="KW-0479">Metal-binding</keyword>
<evidence type="ECO:0000256" key="9">
    <source>
        <dbReference type="ARBA" id="ARBA00038901"/>
    </source>
</evidence>
<evidence type="ECO:0000256" key="10">
    <source>
        <dbReference type="ARBA" id="ARBA00048174"/>
    </source>
</evidence>
<evidence type="ECO:0000256" key="6">
    <source>
        <dbReference type="ARBA" id="ARBA00022842"/>
    </source>
</evidence>
<dbReference type="InterPro" id="IPR026533">
    <property type="entry name" value="NTPase/PRRC1"/>
</dbReference>
<protein>
    <recommendedName>
        <fullName evidence="9">inosine/xanthosine triphosphatase</fullName>
        <ecNumber evidence="9">3.6.1.73</ecNumber>
    </recommendedName>
</protein>
<comment type="catalytic activity">
    <reaction evidence="10">
        <text>ITP + H2O = IDP + phosphate + H(+)</text>
        <dbReference type="Rhea" id="RHEA:28330"/>
        <dbReference type="ChEBI" id="CHEBI:15377"/>
        <dbReference type="ChEBI" id="CHEBI:15378"/>
        <dbReference type="ChEBI" id="CHEBI:43474"/>
        <dbReference type="ChEBI" id="CHEBI:58280"/>
        <dbReference type="ChEBI" id="CHEBI:61402"/>
        <dbReference type="EC" id="3.6.1.73"/>
    </reaction>
</comment>
<proteinExistence type="predicted"/>
<dbReference type="GO" id="GO:0006772">
    <property type="term" value="P:thiamine metabolic process"/>
    <property type="evidence" value="ECO:0007669"/>
    <property type="project" value="TreeGrafter"/>
</dbReference>
<evidence type="ECO:0000256" key="3">
    <source>
        <dbReference type="ARBA" id="ARBA00022723"/>
    </source>
</evidence>
<keyword evidence="7" id="KW-0546">Nucleotide metabolism</keyword>
<comment type="catalytic activity">
    <reaction evidence="11">
        <text>XTP + H2O = XDP + phosphate + H(+)</text>
        <dbReference type="Rhea" id="RHEA:28406"/>
        <dbReference type="ChEBI" id="CHEBI:15377"/>
        <dbReference type="ChEBI" id="CHEBI:15378"/>
        <dbReference type="ChEBI" id="CHEBI:43474"/>
        <dbReference type="ChEBI" id="CHEBI:59884"/>
        <dbReference type="ChEBI" id="CHEBI:61314"/>
        <dbReference type="EC" id="3.6.1.73"/>
    </reaction>
</comment>
<dbReference type="GO" id="GO:0046872">
    <property type="term" value="F:metal ion binding"/>
    <property type="evidence" value="ECO:0007669"/>
    <property type="project" value="UniProtKB-KW"/>
</dbReference>
<keyword evidence="6" id="KW-0460">Magnesium</keyword>
<evidence type="ECO:0000256" key="8">
    <source>
        <dbReference type="ARBA" id="ARBA00023211"/>
    </source>
</evidence>
<organism evidence="13">
    <name type="scientific">Spongospora subterranea</name>
    <dbReference type="NCBI Taxonomy" id="70186"/>
    <lineage>
        <taxon>Eukaryota</taxon>
        <taxon>Sar</taxon>
        <taxon>Rhizaria</taxon>
        <taxon>Endomyxa</taxon>
        <taxon>Phytomyxea</taxon>
        <taxon>Plasmodiophorida</taxon>
        <taxon>Plasmodiophoridae</taxon>
        <taxon>Spongospora</taxon>
    </lineage>
</organism>
<evidence type="ECO:0000256" key="11">
    <source>
        <dbReference type="ARBA" id="ARBA00048781"/>
    </source>
</evidence>
<comment type="cofactor">
    <cofactor evidence="1">
        <name>Mn(2+)</name>
        <dbReference type="ChEBI" id="CHEBI:29035"/>
    </cofactor>
</comment>